<feature type="non-terminal residue" evidence="1">
    <location>
        <position position="1"/>
    </location>
</feature>
<name>A0A371I017_MUCPR</name>
<evidence type="ECO:0000313" key="2">
    <source>
        <dbReference type="Proteomes" id="UP000257109"/>
    </source>
</evidence>
<proteinExistence type="predicted"/>
<reference evidence="1" key="1">
    <citation type="submission" date="2018-05" db="EMBL/GenBank/DDBJ databases">
        <title>Draft genome of Mucuna pruriens seed.</title>
        <authorList>
            <person name="Nnadi N.E."/>
            <person name="Vos R."/>
            <person name="Hasami M.H."/>
            <person name="Devisetty U.K."/>
            <person name="Aguiy J.C."/>
        </authorList>
    </citation>
    <scope>NUCLEOTIDE SEQUENCE [LARGE SCALE GENOMIC DNA]</scope>
    <source>
        <strain evidence="1">JCA_2017</strain>
    </source>
</reference>
<comment type="caution">
    <text evidence="1">The sequence shown here is derived from an EMBL/GenBank/DDBJ whole genome shotgun (WGS) entry which is preliminary data.</text>
</comment>
<dbReference type="EMBL" id="QJKJ01001293">
    <property type="protein sequence ID" value="RDY08351.1"/>
    <property type="molecule type" value="Genomic_DNA"/>
</dbReference>
<accession>A0A371I017</accession>
<evidence type="ECO:0000313" key="1">
    <source>
        <dbReference type="EMBL" id="RDY08351.1"/>
    </source>
</evidence>
<dbReference type="AlphaFoldDB" id="A0A371I017"/>
<gene>
    <name evidence="1" type="ORF">CR513_07439</name>
</gene>
<keyword evidence="2" id="KW-1185">Reference proteome</keyword>
<protein>
    <submittedName>
        <fullName evidence="1">Uncharacterized protein</fullName>
    </submittedName>
</protein>
<dbReference type="Proteomes" id="UP000257109">
    <property type="component" value="Unassembled WGS sequence"/>
</dbReference>
<organism evidence="1 2">
    <name type="scientific">Mucuna pruriens</name>
    <name type="common">Velvet bean</name>
    <name type="synonym">Dolichos pruriens</name>
    <dbReference type="NCBI Taxonomy" id="157652"/>
    <lineage>
        <taxon>Eukaryota</taxon>
        <taxon>Viridiplantae</taxon>
        <taxon>Streptophyta</taxon>
        <taxon>Embryophyta</taxon>
        <taxon>Tracheophyta</taxon>
        <taxon>Spermatophyta</taxon>
        <taxon>Magnoliopsida</taxon>
        <taxon>eudicotyledons</taxon>
        <taxon>Gunneridae</taxon>
        <taxon>Pentapetalae</taxon>
        <taxon>rosids</taxon>
        <taxon>fabids</taxon>
        <taxon>Fabales</taxon>
        <taxon>Fabaceae</taxon>
        <taxon>Papilionoideae</taxon>
        <taxon>50 kb inversion clade</taxon>
        <taxon>NPAAA clade</taxon>
        <taxon>indigoferoid/millettioid clade</taxon>
        <taxon>Phaseoleae</taxon>
        <taxon>Mucuna</taxon>
    </lineage>
</organism>
<sequence>MVILNCVGHVAYQIDFTFFSFQYPQCLSCLLIKKIRENLTYEAQPDKIIKATQRQGHQFGLCGMEQSYRRLYMGAREQDEGAISVAFPRIKKILCCAFFKKFLELAKMTESTYIEAKNPKIASHHLVAIPYCPKGNKTPKIQWTTKFHGLMIQEPKKKSII</sequence>